<feature type="region of interest" description="Disordered" evidence="1">
    <location>
        <begin position="1"/>
        <end position="23"/>
    </location>
</feature>
<keyword evidence="3" id="KW-0378">Hydrolase</keyword>
<keyword evidence="4" id="KW-1185">Reference proteome</keyword>
<proteinExistence type="predicted"/>
<dbReference type="Pfam" id="PF00561">
    <property type="entry name" value="Abhydrolase_1"/>
    <property type="match status" value="1"/>
</dbReference>
<dbReference type="InterPro" id="IPR000073">
    <property type="entry name" value="AB_hydrolase_1"/>
</dbReference>
<sequence length="316" mass="34976">MAPTPPTKPKSPAPEDEVSSTFTLPDGRKLGYAQYGSPTGKPIIILHGLAASRLDGAYFHEDAKSLNARIIGLDRPGMGLSSPQPTRKLLDYPKDVQLLTEHLKLDDYAVIGISGGGPSVLACAKELPPTKLKAAAVVVGLGPPDIGMSGAQFVNRLGFPYGFRFCPEFLNRWFWRLDAYGRVDLSDEKRLEMVLESVEKSKSKMSKEELAIMRDKNMHRLGLSTTREGFRQGYSGVLLDGKLCCLPFGFRAQDIRPDLPIHLWYGKQDINVPPNHGVQLADRLGSRAVLKLEDETHITLMANRKREILENLLKAM</sequence>
<dbReference type="OrthoDB" id="294702at2759"/>
<dbReference type="Proteomes" id="UP000799302">
    <property type="component" value="Unassembled WGS sequence"/>
</dbReference>
<feature type="compositionally biased region" description="Pro residues" evidence="1">
    <location>
        <begin position="1"/>
        <end position="12"/>
    </location>
</feature>
<dbReference type="GO" id="GO:0016787">
    <property type="term" value="F:hydrolase activity"/>
    <property type="evidence" value="ECO:0007669"/>
    <property type="project" value="UniProtKB-KW"/>
</dbReference>
<dbReference type="PANTHER" id="PTHR45763">
    <property type="entry name" value="HYDROLASE, ALPHA/BETA FOLD FAMILY PROTEIN, EXPRESSED-RELATED"/>
    <property type="match status" value="1"/>
</dbReference>
<feature type="domain" description="AB hydrolase-1" evidence="2">
    <location>
        <begin position="41"/>
        <end position="301"/>
    </location>
</feature>
<dbReference type="Gene3D" id="3.40.50.1820">
    <property type="entry name" value="alpha/beta hydrolase"/>
    <property type="match status" value="1"/>
</dbReference>
<evidence type="ECO:0000313" key="3">
    <source>
        <dbReference type="EMBL" id="KAF2664925.1"/>
    </source>
</evidence>
<dbReference type="SUPFAM" id="SSF53474">
    <property type="entry name" value="alpha/beta-Hydrolases"/>
    <property type="match status" value="1"/>
</dbReference>
<reference evidence="3" key="1">
    <citation type="journal article" date="2020" name="Stud. Mycol.">
        <title>101 Dothideomycetes genomes: a test case for predicting lifestyles and emergence of pathogens.</title>
        <authorList>
            <person name="Haridas S."/>
            <person name="Albert R."/>
            <person name="Binder M."/>
            <person name="Bloem J."/>
            <person name="Labutti K."/>
            <person name="Salamov A."/>
            <person name="Andreopoulos B."/>
            <person name="Baker S."/>
            <person name="Barry K."/>
            <person name="Bills G."/>
            <person name="Bluhm B."/>
            <person name="Cannon C."/>
            <person name="Castanera R."/>
            <person name="Culley D."/>
            <person name="Daum C."/>
            <person name="Ezra D."/>
            <person name="Gonzalez J."/>
            <person name="Henrissat B."/>
            <person name="Kuo A."/>
            <person name="Liang C."/>
            <person name="Lipzen A."/>
            <person name="Lutzoni F."/>
            <person name="Magnuson J."/>
            <person name="Mondo S."/>
            <person name="Nolan M."/>
            <person name="Ohm R."/>
            <person name="Pangilinan J."/>
            <person name="Park H.-J."/>
            <person name="Ramirez L."/>
            <person name="Alfaro M."/>
            <person name="Sun H."/>
            <person name="Tritt A."/>
            <person name="Yoshinaga Y."/>
            <person name="Zwiers L.-H."/>
            <person name="Turgeon B."/>
            <person name="Goodwin S."/>
            <person name="Spatafora J."/>
            <person name="Crous P."/>
            <person name="Grigoriev I."/>
        </authorList>
    </citation>
    <scope>NUCLEOTIDE SEQUENCE</scope>
    <source>
        <strain evidence="3">CBS 115976</strain>
    </source>
</reference>
<evidence type="ECO:0000259" key="2">
    <source>
        <dbReference type="Pfam" id="PF00561"/>
    </source>
</evidence>
<accession>A0A6A6TXW4</accession>
<dbReference type="EMBL" id="MU004241">
    <property type="protein sequence ID" value="KAF2664925.1"/>
    <property type="molecule type" value="Genomic_DNA"/>
</dbReference>
<organism evidence="3 4">
    <name type="scientific">Microthyrium microscopicum</name>
    <dbReference type="NCBI Taxonomy" id="703497"/>
    <lineage>
        <taxon>Eukaryota</taxon>
        <taxon>Fungi</taxon>
        <taxon>Dikarya</taxon>
        <taxon>Ascomycota</taxon>
        <taxon>Pezizomycotina</taxon>
        <taxon>Dothideomycetes</taxon>
        <taxon>Dothideomycetes incertae sedis</taxon>
        <taxon>Microthyriales</taxon>
        <taxon>Microthyriaceae</taxon>
        <taxon>Microthyrium</taxon>
    </lineage>
</organism>
<name>A0A6A6TXW4_9PEZI</name>
<protein>
    <submittedName>
        <fullName evidence="3">Alpha/beta-hydrolase</fullName>
    </submittedName>
</protein>
<gene>
    <name evidence="3" type="ORF">BT63DRAFT_459543</name>
</gene>
<evidence type="ECO:0000256" key="1">
    <source>
        <dbReference type="SAM" id="MobiDB-lite"/>
    </source>
</evidence>
<dbReference type="AlphaFoldDB" id="A0A6A6TXW4"/>
<dbReference type="InterPro" id="IPR029058">
    <property type="entry name" value="AB_hydrolase_fold"/>
</dbReference>
<dbReference type="PANTHER" id="PTHR45763:SF46">
    <property type="entry name" value="AB HYDROLASE-1 DOMAIN-CONTAINING PROTEIN"/>
    <property type="match status" value="1"/>
</dbReference>
<evidence type="ECO:0000313" key="4">
    <source>
        <dbReference type="Proteomes" id="UP000799302"/>
    </source>
</evidence>